<evidence type="ECO:0000313" key="5">
    <source>
        <dbReference type="Proteomes" id="UP000005707"/>
    </source>
</evidence>
<organism evidence="4 5">
    <name type="scientific">Haloplasma contractile SSD-17B</name>
    <dbReference type="NCBI Taxonomy" id="1033810"/>
    <lineage>
        <taxon>Bacteria</taxon>
        <taxon>Bacillati</taxon>
        <taxon>Mycoplasmatota</taxon>
        <taxon>Mollicutes</taxon>
        <taxon>Haloplasmatales</taxon>
        <taxon>Haloplasmataceae</taxon>
        <taxon>Haloplasma</taxon>
    </lineage>
</organism>
<dbReference type="Pfam" id="PF03060">
    <property type="entry name" value="NMO"/>
    <property type="match status" value="1"/>
</dbReference>
<proteinExistence type="predicted"/>
<keyword evidence="2" id="KW-0288">FMN</keyword>
<evidence type="ECO:0000313" key="4">
    <source>
        <dbReference type="EMBL" id="ERJ11175.1"/>
    </source>
</evidence>
<dbReference type="RefSeq" id="WP_008824638.1">
    <property type="nucleotide sequence ID" value="NZ_AFNU02000014.1"/>
</dbReference>
<dbReference type="STRING" id="1033810.HLPCO_002744"/>
<dbReference type="PANTHER" id="PTHR32332">
    <property type="entry name" value="2-NITROPROPANE DIOXYGENASE"/>
    <property type="match status" value="1"/>
</dbReference>
<keyword evidence="3 4" id="KW-0560">Oxidoreductase</keyword>
<gene>
    <name evidence="4" type="ORF">HLPCO_002744</name>
</gene>
<protein>
    <submittedName>
        <fullName evidence="4">Nitronate monooxygenase protein</fullName>
        <ecNumber evidence="4">1.13.12.16</ecNumber>
    </submittedName>
</protein>
<dbReference type="EC" id="1.13.12.16" evidence="4"/>
<evidence type="ECO:0000256" key="2">
    <source>
        <dbReference type="ARBA" id="ARBA00022643"/>
    </source>
</evidence>
<dbReference type="AlphaFoldDB" id="U2FDW8"/>
<dbReference type="CDD" id="cd04730">
    <property type="entry name" value="NPD_like"/>
    <property type="match status" value="1"/>
</dbReference>
<dbReference type="Gene3D" id="3.20.20.70">
    <property type="entry name" value="Aldolase class I"/>
    <property type="match status" value="1"/>
</dbReference>
<evidence type="ECO:0000256" key="3">
    <source>
        <dbReference type="ARBA" id="ARBA00023002"/>
    </source>
</evidence>
<dbReference type="InParanoid" id="U2FDW8"/>
<reference evidence="4 5" key="1">
    <citation type="journal article" date="2011" name="J. Bacteriol.">
        <title>Genome sequence of Haloplasma contractile, an unusual contractile bacterium from a deep-sea anoxic brine lake.</title>
        <authorList>
            <person name="Antunes A."/>
            <person name="Alam I."/>
            <person name="El Dorry H."/>
            <person name="Siam R."/>
            <person name="Robertson A."/>
            <person name="Bajic V.B."/>
            <person name="Stingl U."/>
        </authorList>
    </citation>
    <scope>NUCLEOTIDE SEQUENCE [LARGE SCALE GENOMIC DNA]</scope>
    <source>
        <strain evidence="4 5">SSD-17B</strain>
    </source>
</reference>
<dbReference type="OrthoDB" id="9778912at2"/>
<dbReference type="GO" id="GO:0018580">
    <property type="term" value="F:nitronate monooxygenase activity"/>
    <property type="evidence" value="ECO:0007669"/>
    <property type="project" value="UniProtKB-EC"/>
</dbReference>
<dbReference type="Proteomes" id="UP000005707">
    <property type="component" value="Unassembled WGS sequence"/>
</dbReference>
<dbReference type="PANTHER" id="PTHR32332:SF18">
    <property type="entry name" value="2-NITROPROPANE DIOXYGENASE"/>
    <property type="match status" value="1"/>
</dbReference>
<dbReference type="InterPro" id="IPR004136">
    <property type="entry name" value="NMO"/>
</dbReference>
<dbReference type="InterPro" id="IPR013785">
    <property type="entry name" value="Aldolase_TIM"/>
</dbReference>
<keyword evidence="1" id="KW-0285">Flavoprotein</keyword>
<name>U2FDW8_9MOLU</name>
<comment type="caution">
    <text evidence="4">The sequence shown here is derived from an EMBL/GenBank/DDBJ whole genome shotgun (WGS) entry which is preliminary data.</text>
</comment>
<evidence type="ECO:0000256" key="1">
    <source>
        <dbReference type="ARBA" id="ARBA00022630"/>
    </source>
</evidence>
<dbReference type="SUPFAM" id="SSF51412">
    <property type="entry name" value="Inosine monophosphate dehydrogenase (IMPDH)"/>
    <property type="match status" value="1"/>
</dbReference>
<sequence length="357" mass="38502">MIIKPLKIDNLTSELPIIQGGMGIGVSRSNLAAAVANSGGVGVISAAQIGYDEDDFAKDPVNANIRSLKKHIKLAKERAKSGIIGLNVMVAMENYKDYVRAAVDSKIDLIISGAGLPLALPKLVKGTKVKIAPIVSSVKAIKTILKVWDRKENRIPDLVVVEGPKAGGHLGYSLDELTSETTDLKQIVIGVVDEVKKYEHKYNKKIPVVAAGGIFDGNDIADYLKAGASGVQMATRFIGTHECDASDAFKNSYLSCTKDEIELVKSPVGMPGRAILNKLVERLKTEQVKVKKCYGCLRESICDRVTIPYCITEALINAVKGNIDEGLLFCGANAYKVDKIVSVKEMMQSLKKELSNA</sequence>
<keyword evidence="4" id="KW-0503">Monooxygenase</keyword>
<dbReference type="eggNOG" id="COG2070">
    <property type="taxonomic scope" value="Bacteria"/>
</dbReference>
<dbReference type="EMBL" id="AFNU02000014">
    <property type="protein sequence ID" value="ERJ11175.1"/>
    <property type="molecule type" value="Genomic_DNA"/>
</dbReference>
<accession>U2FDW8</accession>
<keyword evidence="5" id="KW-1185">Reference proteome</keyword>
<reference evidence="4 5" key="2">
    <citation type="journal article" date="2013" name="PLoS ONE">
        <title>INDIGO - INtegrated Data Warehouse of MIcrobial GenOmes with Examples from the Red Sea Extremophiles.</title>
        <authorList>
            <person name="Alam I."/>
            <person name="Antunes A."/>
            <person name="Kamau A.A."/>
            <person name="Ba Alawi W."/>
            <person name="Kalkatawi M."/>
            <person name="Stingl U."/>
            <person name="Bajic V.B."/>
        </authorList>
    </citation>
    <scope>NUCLEOTIDE SEQUENCE [LARGE SCALE GENOMIC DNA]</scope>
    <source>
        <strain evidence="4 5">SSD-17B</strain>
    </source>
</reference>